<gene>
    <name evidence="1" type="ORF">AVEN_20273_1</name>
</gene>
<protein>
    <submittedName>
        <fullName evidence="1">Uncharacterized protein</fullName>
    </submittedName>
</protein>
<comment type="caution">
    <text evidence="1">The sequence shown here is derived from an EMBL/GenBank/DDBJ whole genome shotgun (WGS) entry which is preliminary data.</text>
</comment>
<dbReference type="AlphaFoldDB" id="A0A4Y2JLX9"/>
<dbReference type="Proteomes" id="UP000499080">
    <property type="component" value="Unassembled WGS sequence"/>
</dbReference>
<reference evidence="1 2" key="1">
    <citation type="journal article" date="2019" name="Sci. Rep.">
        <title>Orb-weaving spider Araneus ventricosus genome elucidates the spidroin gene catalogue.</title>
        <authorList>
            <person name="Kono N."/>
            <person name="Nakamura H."/>
            <person name="Ohtoshi R."/>
            <person name="Moran D.A.P."/>
            <person name="Shinohara A."/>
            <person name="Yoshida Y."/>
            <person name="Fujiwara M."/>
            <person name="Mori M."/>
            <person name="Tomita M."/>
            <person name="Arakawa K."/>
        </authorList>
    </citation>
    <scope>NUCLEOTIDE SEQUENCE [LARGE SCALE GENOMIC DNA]</scope>
</reference>
<dbReference type="OrthoDB" id="6144264at2759"/>
<organism evidence="1 2">
    <name type="scientific">Araneus ventricosus</name>
    <name type="common">Orbweaver spider</name>
    <name type="synonym">Epeira ventricosa</name>
    <dbReference type="NCBI Taxonomy" id="182803"/>
    <lineage>
        <taxon>Eukaryota</taxon>
        <taxon>Metazoa</taxon>
        <taxon>Ecdysozoa</taxon>
        <taxon>Arthropoda</taxon>
        <taxon>Chelicerata</taxon>
        <taxon>Arachnida</taxon>
        <taxon>Araneae</taxon>
        <taxon>Araneomorphae</taxon>
        <taxon>Entelegynae</taxon>
        <taxon>Araneoidea</taxon>
        <taxon>Araneidae</taxon>
        <taxon>Araneus</taxon>
    </lineage>
</organism>
<evidence type="ECO:0000313" key="2">
    <source>
        <dbReference type="Proteomes" id="UP000499080"/>
    </source>
</evidence>
<sequence>MMSHFRRSRNKRLRNNFRVGFASRKDKVCRNSFRCPKMEVHCTFELQVENINGQALMAVDVKGQQNCSLIIHERSSGLNFLVDIVDDISVVPSSSAERCKPKYLINLLSANGTKIDIYRN</sequence>
<name>A0A4Y2JLX9_ARAVE</name>
<accession>A0A4Y2JLX9</accession>
<evidence type="ECO:0000313" key="1">
    <source>
        <dbReference type="EMBL" id="GBM90146.1"/>
    </source>
</evidence>
<dbReference type="EMBL" id="BGPR01003598">
    <property type="protein sequence ID" value="GBM90146.1"/>
    <property type="molecule type" value="Genomic_DNA"/>
</dbReference>
<proteinExistence type="predicted"/>
<keyword evidence="2" id="KW-1185">Reference proteome</keyword>